<organism evidence="2 3">
    <name type="scientific">Ruminococcus albus SY3</name>
    <dbReference type="NCBI Taxonomy" id="1341156"/>
    <lineage>
        <taxon>Bacteria</taxon>
        <taxon>Bacillati</taxon>
        <taxon>Bacillota</taxon>
        <taxon>Clostridia</taxon>
        <taxon>Eubacteriales</taxon>
        <taxon>Oscillospiraceae</taxon>
        <taxon>Ruminococcus</taxon>
    </lineage>
</organism>
<dbReference type="Pfam" id="PF12728">
    <property type="entry name" value="HTH_17"/>
    <property type="match status" value="1"/>
</dbReference>
<keyword evidence="3" id="KW-1185">Reference proteome</keyword>
<evidence type="ECO:0000259" key="1">
    <source>
        <dbReference type="Pfam" id="PF12728"/>
    </source>
</evidence>
<dbReference type="PATRIC" id="fig|1341156.4.peg.1126"/>
<dbReference type="OrthoDB" id="1826359at2"/>
<dbReference type="Proteomes" id="UP000021369">
    <property type="component" value="Unassembled WGS sequence"/>
</dbReference>
<feature type="domain" description="Helix-turn-helix" evidence="1">
    <location>
        <begin position="42"/>
        <end position="93"/>
    </location>
</feature>
<comment type="caution">
    <text evidence="2">The sequence shown here is derived from an EMBL/GenBank/DDBJ whole genome shotgun (WGS) entry which is preliminary data.</text>
</comment>
<sequence length="97" mass="10522">MTFTQKKEIITKITELLDQLIEVEPVSPAPAPELSADKPLEMLTVKECAALVDGLSANTIRQLCAQDKIAHVRAGVGRHGKILVSKVSLLKYLGITD</sequence>
<dbReference type="EMBL" id="JEOB01000002">
    <property type="protein sequence ID" value="EXM39889.1"/>
    <property type="molecule type" value="Genomic_DNA"/>
</dbReference>
<protein>
    <submittedName>
        <fullName evidence="2">MerR family transcriptional regulator</fullName>
    </submittedName>
</protein>
<dbReference type="RefSeq" id="WP_037287138.1">
    <property type="nucleotide sequence ID" value="NZ_JEOB01000002.1"/>
</dbReference>
<name>A0A011UGT4_RUMAL</name>
<proteinExistence type="predicted"/>
<dbReference type="AlphaFoldDB" id="A0A011UGT4"/>
<gene>
    <name evidence="2" type="ORF">RASY3_09115</name>
</gene>
<dbReference type="InterPro" id="IPR041657">
    <property type="entry name" value="HTH_17"/>
</dbReference>
<reference evidence="2 3" key="1">
    <citation type="submission" date="2013-06" db="EMBL/GenBank/DDBJ databases">
        <title>Rumen cellulosomics: divergent fiber-degrading strategies revealed by comparative genome-wide analysis of six Ruminococcal strains.</title>
        <authorList>
            <person name="Dassa B."/>
            <person name="Borovok I."/>
            <person name="Lamed R."/>
            <person name="Flint H."/>
            <person name="Yeoman C.J."/>
            <person name="White B."/>
            <person name="Bayer E.A."/>
        </authorList>
    </citation>
    <scope>NUCLEOTIDE SEQUENCE [LARGE SCALE GENOMIC DNA]</scope>
    <source>
        <strain evidence="2 3">SY3</strain>
    </source>
</reference>
<evidence type="ECO:0000313" key="2">
    <source>
        <dbReference type="EMBL" id="EXM39889.1"/>
    </source>
</evidence>
<accession>A0A011UGT4</accession>
<evidence type="ECO:0000313" key="3">
    <source>
        <dbReference type="Proteomes" id="UP000021369"/>
    </source>
</evidence>